<dbReference type="InterPro" id="IPR006913">
    <property type="entry name" value="CENP-V/GFA"/>
</dbReference>
<reference evidence="6 7" key="1">
    <citation type="submission" date="2018-12" db="EMBL/GenBank/DDBJ databases">
        <title>A novel vanA-carrying plasmid in a clinical isolate of Enterococcus avium.</title>
        <authorList>
            <person name="Bernasconi O.J."/>
            <person name="Luzzaro F."/>
            <person name="Endimiani A."/>
        </authorList>
    </citation>
    <scope>NUCLEOTIDE SEQUENCE [LARGE SCALE GENOMIC DNA]</scope>
    <source>
        <strain evidence="6 7">LC0559/18</strain>
    </source>
</reference>
<sequence length="138" mass="16017">MENVKGTCLCGKNQVTIKKYGNFVYSCHCDMCRKISAGPVMAIDPEKSENVDLKLAEDSATYYRSSEEVERCFCSTCGTYLFWHHLGRDHYCLNAELFPEIIRNADFSLQLFYDRKPDYYDFANKTTCLDHNFQEVSD</sequence>
<name>A0A437UPV3_ENTAV</name>
<evidence type="ECO:0000256" key="4">
    <source>
        <dbReference type="ARBA" id="ARBA00023239"/>
    </source>
</evidence>
<organism evidence="6 7">
    <name type="scientific">Enterococcus avium</name>
    <name type="common">Streptococcus avium</name>
    <dbReference type="NCBI Taxonomy" id="33945"/>
    <lineage>
        <taxon>Bacteria</taxon>
        <taxon>Bacillati</taxon>
        <taxon>Bacillota</taxon>
        <taxon>Bacilli</taxon>
        <taxon>Lactobacillales</taxon>
        <taxon>Enterococcaceae</taxon>
        <taxon>Enterococcus</taxon>
    </lineage>
</organism>
<keyword evidence="3" id="KW-0862">Zinc</keyword>
<gene>
    <name evidence="6" type="ORF">EK398_12835</name>
</gene>
<dbReference type="PANTHER" id="PTHR33337">
    <property type="entry name" value="GFA DOMAIN-CONTAINING PROTEIN"/>
    <property type="match status" value="1"/>
</dbReference>
<dbReference type="Gene3D" id="3.90.1590.10">
    <property type="entry name" value="glutathione-dependent formaldehyde- activating enzyme (gfa)"/>
    <property type="match status" value="1"/>
</dbReference>
<protein>
    <submittedName>
        <fullName evidence="6">GFA family protein</fullName>
    </submittedName>
</protein>
<comment type="caution">
    <text evidence="6">The sequence shown here is derived from an EMBL/GenBank/DDBJ whole genome shotgun (WGS) entry which is preliminary data.</text>
</comment>
<accession>A0A437UPV3</accession>
<proteinExistence type="inferred from homology"/>
<dbReference type="EMBL" id="RYZS01000001">
    <property type="protein sequence ID" value="RVU95655.1"/>
    <property type="molecule type" value="Genomic_DNA"/>
</dbReference>
<dbReference type="AlphaFoldDB" id="A0A437UPV3"/>
<dbReference type="Pfam" id="PF04828">
    <property type="entry name" value="GFA"/>
    <property type="match status" value="1"/>
</dbReference>
<comment type="similarity">
    <text evidence="1">Belongs to the Gfa family.</text>
</comment>
<dbReference type="Proteomes" id="UP000288388">
    <property type="component" value="Unassembled WGS sequence"/>
</dbReference>
<dbReference type="SUPFAM" id="SSF51316">
    <property type="entry name" value="Mss4-like"/>
    <property type="match status" value="1"/>
</dbReference>
<evidence type="ECO:0000313" key="7">
    <source>
        <dbReference type="Proteomes" id="UP000288388"/>
    </source>
</evidence>
<evidence type="ECO:0000256" key="3">
    <source>
        <dbReference type="ARBA" id="ARBA00022833"/>
    </source>
</evidence>
<dbReference type="PROSITE" id="PS51891">
    <property type="entry name" value="CENP_V_GFA"/>
    <property type="match status" value="1"/>
</dbReference>
<dbReference type="GO" id="GO:0016846">
    <property type="term" value="F:carbon-sulfur lyase activity"/>
    <property type="evidence" value="ECO:0007669"/>
    <property type="project" value="InterPro"/>
</dbReference>
<evidence type="ECO:0000256" key="1">
    <source>
        <dbReference type="ARBA" id="ARBA00005495"/>
    </source>
</evidence>
<keyword evidence="2" id="KW-0479">Metal-binding</keyword>
<keyword evidence="4" id="KW-0456">Lyase</keyword>
<evidence type="ECO:0000259" key="5">
    <source>
        <dbReference type="PROSITE" id="PS51891"/>
    </source>
</evidence>
<evidence type="ECO:0000313" key="6">
    <source>
        <dbReference type="EMBL" id="RVU95655.1"/>
    </source>
</evidence>
<dbReference type="PANTHER" id="PTHR33337:SF40">
    <property type="entry name" value="CENP-V_GFA DOMAIN-CONTAINING PROTEIN-RELATED"/>
    <property type="match status" value="1"/>
</dbReference>
<evidence type="ECO:0000256" key="2">
    <source>
        <dbReference type="ARBA" id="ARBA00022723"/>
    </source>
</evidence>
<dbReference type="GO" id="GO:0046872">
    <property type="term" value="F:metal ion binding"/>
    <property type="evidence" value="ECO:0007669"/>
    <property type="project" value="UniProtKB-KW"/>
</dbReference>
<dbReference type="InterPro" id="IPR011057">
    <property type="entry name" value="Mss4-like_sf"/>
</dbReference>
<feature type="domain" description="CENP-V/GFA" evidence="5">
    <location>
        <begin position="4"/>
        <end position="121"/>
    </location>
</feature>
<dbReference type="RefSeq" id="WP_127979288.1">
    <property type="nucleotide sequence ID" value="NZ_JARPWG010000022.1"/>
</dbReference>